<comment type="cofactor">
    <cofactor evidence="2">
        <name>a divalent metal cation</name>
        <dbReference type="ChEBI" id="CHEBI:60240"/>
    </cofactor>
</comment>
<evidence type="ECO:0000256" key="1">
    <source>
        <dbReference type="ARBA" id="ARBA00008950"/>
    </source>
</evidence>
<comment type="caution">
    <text evidence="4">The sequence shown here is derived from an EMBL/GenBank/DDBJ whole genome shotgun (WGS) entry which is preliminary data.</text>
</comment>
<dbReference type="OrthoDB" id="9813918at2"/>
<dbReference type="Proteomes" id="UP000268829">
    <property type="component" value="Unassembled WGS sequence"/>
</dbReference>
<reference evidence="4 5" key="1">
    <citation type="submission" date="2018-10" db="EMBL/GenBank/DDBJ databases">
        <title>Phylogenomics of Brevibacillus.</title>
        <authorList>
            <person name="Dunlap C."/>
        </authorList>
    </citation>
    <scope>NUCLEOTIDE SEQUENCE [LARGE SCALE GENOMIC DNA]</scope>
    <source>
        <strain evidence="4 5">DSM 100115</strain>
    </source>
</reference>
<gene>
    <name evidence="4" type="ORF">EDM57_16965</name>
</gene>
<organism evidence="4 5">
    <name type="scientific">Brevibacillus gelatini</name>
    <dbReference type="NCBI Taxonomy" id="1655277"/>
    <lineage>
        <taxon>Bacteria</taxon>
        <taxon>Bacillati</taxon>
        <taxon>Bacillota</taxon>
        <taxon>Bacilli</taxon>
        <taxon>Bacillales</taxon>
        <taxon>Paenibacillaceae</taxon>
        <taxon>Brevibacillus</taxon>
    </lineage>
</organism>
<evidence type="ECO:0000259" key="3">
    <source>
        <dbReference type="Pfam" id="PF12850"/>
    </source>
</evidence>
<dbReference type="SUPFAM" id="SSF56300">
    <property type="entry name" value="Metallo-dependent phosphatases"/>
    <property type="match status" value="1"/>
</dbReference>
<evidence type="ECO:0000313" key="4">
    <source>
        <dbReference type="EMBL" id="RNB54358.1"/>
    </source>
</evidence>
<name>A0A3M8AT43_9BACL</name>
<dbReference type="PANTHER" id="PTHR11124">
    <property type="entry name" value="VACUOLAR SORTING PROTEIN VPS29"/>
    <property type="match status" value="1"/>
</dbReference>
<accession>A0A3M8AT43</accession>
<dbReference type="InterPro" id="IPR000979">
    <property type="entry name" value="Phosphodiesterase_MJ0936/Vps29"/>
</dbReference>
<dbReference type="Gene3D" id="3.60.21.10">
    <property type="match status" value="1"/>
</dbReference>
<dbReference type="EMBL" id="RHHS01000040">
    <property type="protein sequence ID" value="RNB54358.1"/>
    <property type="molecule type" value="Genomic_DNA"/>
</dbReference>
<comment type="similarity">
    <text evidence="1 2">Belongs to the metallophosphoesterase superfamily. YfcE family.</text>
</comment>
<evidence type="ECO:0000256" key="2">
    <source>
        <dbReference type="RuleBase" id="RU362039"/>
    </source>
</evidence>
<dbReference type="RefSeq" id="WP_122905872.1">
    <property type="nucleotide sequence ID" value="NZ_RHHS01000040.1"/>
</dbReference>
<dbReference type="GO" id="GO:0046872">
    <property type="term" value="F:metal ion binding"/>
    <property type="evidence" value="ECO:0007669"/>
    <property type="project" value="UniProtKB-KW"/>
</dbReference>
<dbReference type="NCBIfam" id="TIGR00040">
    <property type="entry name" value="yfcE"/>
    <property type="match status" value="1"/>
</dbReference>
<dbReference type="Pfam" id="PF12850">
    <property type="entry name" value="Metallophos_2"/>
    <property type="match status" value="1"/>
</dbReference>
<dbReference type="AlphaFoldDB" id="A0A3M8AT43"/>
<dbReference type="InterPro" id="IPR024654">
    <property type="entry name" value="Calcineurin-like_PHP_lpxH"/>
</dbReference>
<evidence type="ECO:0000313" key="5">
    <source>
        <dbReference type="Proteomes" id="UP000268829"/>
    </source>
</evidence>
<dbReference type="EC" id="3.1.4.-" evidence="2"/>
<feature type="domain" description="Calcineurin-like phosphoesterase" evidence="3">
    <location>
        <begin position="1"/>
        <end position="140"/>
    </location>
</feature>
<keyword evidence="5" id="KW-1185">Reference proteome</keyword>
<proteinExistence type="inferred from homology"/>
<sequence>MAILVMSDSHGLVREVTQVANRHAVDKILHCGDFCVDHERDPFSRMTLVRGNCDVASEVPTEQQTKWRDLHILQTHGHLFGVKSSLLRLHYRAEEVGANVVVFGHSHVPACGVERDILFVNPGSLQLPRGFDVPTYAIIEETGAKPQTVQVAVTFYDYQGNLVRELGGSYSIRR</sequence>
<dbReference type="GO" id="GO:0016787">
    <property type="term" value="F:hydrolase activity"/>
    <property type="evidence" value="ECO:0007669"/>
    <property type="project" value="UniProtKB-UniRule"/>
</dbReference>
<dbReference type="InterPro" id="IPR029052">
    <property type="entry name" value="Metallo-depent_PP-like"/>
</dbReference>
<protein>
    <recommendedName>
        <fullName evidence="2">Phosphoesterase</fullName>
        <ecNumber evidence="2">3.1.4.-</ecNumber>
    </recommendedName>
</protein>
<keyword evidence="2" id="KW-0479">Metal-binding</keyword>